<dbReference type="PANTHER" id="PTHR43796">
    <property type="entry name" value="CARBOXYNORSPERMIDINE SYNTHASE"/>
    <property type="match status" value="1"/>
</dbReference>
<evidence type="ECO:0000313" key="3">
    <source>
        <dbReference type="EMBL" id="KND62447.1"/>
    </source>
</evidence>
<evidence type="ECO:0000313" key="4">
    <source>
        <dbReference type="Proteomes" id="UP000036959"/>
    </source>
</evidence>
<keyword evidence="3" id="KW-0472">Membrane</keyword>
<proteinExistence type="predicted"/>
<dbReference type="PANTHER" id="PTHR43796:SF2">
    <property type="entry name" value="CARBOXYNORSPERMIDINE SYNTHASE"/>
    <property type="match status" value="1"/>
</dbReference>
<dbReference type="Proteomes" id="UP000036959">
    <property type="component" value="Unassembled WGS sequence"/>
</dbReference>
<evidence type="ECO:0000259" key="2">
    <source>
        <dbReference type="Pfam" id="PF03435"/>
    </source>
</evidence>
<dbReference type="AlphaFoldDB" id="A0A0L0MIC9"/>
<dbReference type="Gene3D" id="3.40.50.720">
    <property type="entry name" value="NAD(P)-binding Rossmann-like Domain"/>
    <property type="match status" value="1"/>
</dbReference>
<evidence type="ECO:0000256" key="1">
    <source>
        <dbReference type="SAM" id="MobiDB-lite"/>
    </source>
</evidence>
<organism evidence="3 4">
    <name type="scientific">Candidatus Burkholderia verschuerenii</name>
    <dbReference type="NCBI Taxonomy" id="242163"/>
    <lineage>
        <taxon>Bacteria</taxon>
        <taxon>Pseudomonadati</taxon>
        <taxon>Pseudomonadota</taxon>
        <taxon>Betaproteobacteria</taxon>
        <taxon>Burkholderiales</taxon>
        <taxon>Burkholderiaceae</taxon>
        <taxon>Burkholderia</taxon>
    </lineage>
</organism>
<reference evidence="4" key="1">
    <citation type="submission" date="2015-06" db="EMBL/GenBank/DDBJ databases">
        <title>Comparative genomics of Burkholderia leaf nodule symbionts.</title>
        <authorList>
            <person name="Carlier A."/>
            <person name="Eberl L."/>
            <person name="Pinto-Carbo M."/>
        </authorList>
    </citation>
    <scope>NUCLEOTIDE SEQUENCE [LARGE SCALE GENOMIC DNA]</scope>
    <source>
        <strain evidence="4">UZHbot4</strain>
    </source>
</reference>
<feature type="region of interest" description="Disordered" evidence="1">
    <location>
        <begin position="295"/>
        <end position="330"/>
    </location>
</feature>
<sequence length="710" mass="78226">MMSEKEFPLEKALNRFEMKKGVTTFGSEGRDREELVHLPSRRPNGVTEAEWRALQASDIDVEGTASSAFFTLLPIDGEKSRALGILAYTGGTGLFSYRYMLAQRAGRFVTVTSSRLSPSVSGTDDSWDTALYSINDRGANQSAYWVRLRGRVYAAYVVSYYGEDNVYLLRPLSIVGKVPKLTIRYAYHLSVPHIQKRDEAKTAITIDNRLHAQLEEVVHRLSASGARDQKVKPVSCPVLPGVKDEERERYSDYGPGHYTIRNRRRYERAGRRQMLPRETGGLVRRVSGRNRLVRGDLDPLSRRRRRGTDLQRCRPAHSNSGQRQDRRRRRRQRDIVPWPFILRTVLPDTLRTAMHTILVIGGYGFFGNRICHDLATKEGIRVLIGGRDAARAKVTAERIGLPASHDVAVDARAPDLAPSFIEMGVNTVIHTAGPFQGQDYGVARSAIAAGANYIDLADGRDFVAGIESLDAAARERGVFVTSGASSLPALSSAIVDRYLGRFSRLDSIRHGIGSGARSPGLATMKGVFGYCGKPFQRLVDGSWQGTHGWLDIQCYSFRAPVGKRFLSSCDVPDLILFPRRYPAVRTVTFHAGFAGAPGHLVVWAASQLVRMKLAPSIRPLAAPLHAVSRWLEPFVSDKGAMFVSLEGIGLDGKPLKLDWHLVASNNHGPHIPCGAAIALGRKLARGDALPHGATPCVGLLSVEDYLFAGL</sequence>
<comment type="caution">
    <text evidence="3">The sequence shown here is derived from an EMBL/GenBank/DDBJ whole genome shotgun (WGS) entry which is preliminary data.</text>
</comment>
<accession>A0A0L0MIC9</accession>
<dbReference type="EMBL" id="LFJJ01000001">
    <property type="protein sequence ID" value="KND62447.1"/>
    <property type="molecule type" value="Genomic_DNA"/>
</dbReference>
<keyword evidence="4" id="KW-1185">Reference proteome</keyword>
<name>A0A0L0MIC9_9BURK</name>
<protein>
    <submittedName>
        <fullName evidence="3">Putative transmembrane protein</fullName>
    </submittedName>
</protein>
<dbReference type="PATRIC" id="fig|242163.4.peg.121"/>
<keyword evidence="3" id="KW-0812">Transmembrane</keyword>
<dbReference type="InterPro" id="IPR036291">
    <property type="entry name" value="NAD(P)-bd_dom_sf"/>
</dbReference>
<dbReference type="InterPro" id="IPR005097">
    <property type="entry name" value="Sacchrp_dh_NADP-bd"/>
</dbReference>
<gene>
    <name evidence="3" type="ORF">BVER_01656</name>
</gene>
<feature type="compositionally biased region" description="Basic and acidic residues" evidence="1">
    <location>
        <begin position="295"/>
        <end position="312"/>
    </location>
</feature>
<dbReference type="Pfam" id="PF03435">
    <property type="entry name" value="Sacchrp_dh_NADP"/>
    <property type="match status" value="1"/>
</dbReference>
<dbReference type="SUPFAM" id="SSF51735">
    <property type="entry name" value="NAD(P)-binding Rossmann-fold domains"/>
    <property type="match status" value="1"/>
</dbReference>
<feature type="domain" description="Saccharopine dehydrogenase NADP binding" evidence="2">
    <location>
        <begin position="357"/>
        <end position="457"/>
    </location>
</feature>